<organism evidence="1 2">
    <name type="scientific">Leptotrombidium deliense</name>
    <dbReference type="NCBI Taxonomy" id="299467"/>
    <lineage>
        <taxon>Eukaryota</taxon>
        <taxon>Metazoa</taxon>
        <taxon>Ecdysozoa</taxon>
        <taxon>Arthropoda</taxon>
        <taxon>Chelicerata</taxon>
        <taxon>Arachnida</taxon>
        <taxon>Acari</taxon>
        <taxon>Acariformes</taxon>
        <taxon>Trombidiformes</taxon>
        <taxon>Prostigmata</taxon>
        <taxon>Anystina</taxon>
        <taxon>Parasitengona</taxon>
        <taxon>Trombiculoidea</taxon>
        <taxon>Trombiculidae</taxon>
        <taxon>Leptotrombidium</taxon>
    </lineage>
</organism>
<dbReference type="AlphaFoldDB" id="A0A443RS76"/>
<protein>
    <recommendedName>
        <fullName evidence="3">Ubiquitin-like protease family profile domain-containing protein</fullName>
    </recommendedName>
</protein>
<dbReference type="Gene3D" id="3.40.395.10">
    <property type="entry name" value="Adenoviral Proteinase, Chain A"/>
    <property type="match status" value="1"/>
</dbReference>
<evidence type="ECO:0000313" key="2">
    <source>
        <dbReference type="Proteomes" id="UP000288716"/>
    </source>
</evidence>
<reference evidence="1 2" key="1">
    <citation type="journal article" date="2018" name="Gigascience">
        <title>Genomes of trombidid mites reveal novel predicted allergens and laterally-transferred genes associated with secondary metabolism.</title>
        <authorList>
            <person name="Dong X."/>
            <person name="Chaisiri K."/>
            <person name="Xia D."/>
            <person name="Armstrong S.D."/>
            <person name="Fang Y."/>
            <person name="Donnelly M.J."/>
            <person name="Kadowaki T."/>
            <person name="McGarry J.W."/>
            <person name="Darby A.C."/>
            <person name="Makepeace B.L."/>
        </authorList>
    </citation>
    <scope>NUCLEOTIDE SEQUENCE [LARGE SCALE GENOMIC DNA]</scope>
    <source>
        <strain evidence="1">UoL-UT</strain>
    </source>
</reference>
<sequence length="143" mass="16537">SKKIKSLTVPLTNFDIEHFRGVFAKNSLPKKINELEYGIVNNDNLPGNGTHWVCYYNNPKNKYVEFFDSFGLAPAKEIQKYLETSNKKIKYNSTQIQDVLSIKCGYFCIDFIKDRISGKSMYDCIHKYSINFPIINDDLLCCV</sequence>
<dbReference type="InterPro" id="IPR038765">
    <property type="entry name" value="Papain-like_cys_pep_sf"/>
</dbReference>
<dbReference type="Proteomes" id="UP000288716">
    <property type="component" value="Unassembled WGS sequence"/>
</dbReference>
<accession>A0A443RS76</accession>
<dbReference type="SUPFAM" id="SSF54001">
    <property type="entry name" value="Cysteine proteinases"/>
    <property type="match status" value="1"/>
</dbReference>
<dbReference type="OrthoDB" id="6416897at2759"/>
<gene>
    <name evidence="1" type="ORF">B4U80_10344</name>
</gene>
<name>A0A443RS76_9ACAR</name>
<evidence type="ECO:0008006" key="3">
    <source>
        <dbReference type="Google" id="ProtNLM"/>
    </source>
</evidence>
<keyword evidence="2" id="KW-1185">Reference proteome</keyword>
<evidence type="ECO:0000313" key="1">
    <source>
        <dbReference type="EMBL" id="RWS18115.1"/>
    </source>
</evidence>
<proteinExistence type="predicted"/>
<dbReference type="EMBL" id="NCKV01045799">
    <property type="protein sequence ID" value="RWS18115.1"/>
    <property type="molecule type" value="Genomic_DNA"/>
</dbReference>
<comment type="caution">
    <text evidence="1">The sequence shown here is derived from an EMBL/GenBank/DDBJ whole genome shotgun (WGS) entry which is preliminary data.</text>
</comment>
<dbReference type="VEuPathDB" id="VectorBase:LDEU013925"/>
<feature type="non-terminal residue" evidence="1">
    <location>
        <position position="1"/>
    </location>
</feature>